<dbReference type="AlphaFoldDB" id="A0A7X0JK61"/>
<gene>
    <name evidence="2" type="ORF">F4695_002482</name>
</gene>
<accession>A0A7X0JK61</accession>
<dbReference type="InterPro" id="IPR029060">
    <property type="entry name" value="PIN-like_dom_sf"/>
</dbReference>
<dbReference type="InterPro" id="IPR044153">
    <property type="entry name" value="PIN_Pae0151-like"/>
</dbReference>
<dbReference type="SUPFAM" id="SSF88723">
    <property type="entry name" value="PIN domain-like"/>
    <property type="match status" value="1"/>
</dbReference>
<comment type="caution">
    <text evidence="2">The sequence shown here is derived from an EMBL/GenBank/DDBJ whole genome shotgun (WGS) entry which is preliminary data.</text>
</comment>
<evidence type="ECO:0000313" key="2">
    <source>
        <dbReference type="EMBL" id="MBB6509125.1"/>
    </source>
</evidence>
<dbReference type="PANTHER" id="PTHR35901:SF1">
    <property type="entry name" value="EXONUCLEASE VAPC9"/>
    <property type="match status" value="1"/>
</dbReference>
<name>A0A7X0JK61_9HYPH</name>
<protein>
    <submittedName>
        <fullName evidence="2">Putative nucleic acid-binding protein</fullName>
    </submittedName>
</protein>
<dbReference type="PANTHER" id="PTHR35901">
    <property type="entry name" value="RIBONUCLEASE VAPC3"/>
    <property type="match status" value="1"/>
</dbReference>
<dbReference type="InterPro" id="IPR051619">
    <property type="entry name" value="TypeII_TA_RNase_PINc/VapC"/>
</dbReference>
<evidence type="ECO:0000313" key="3">
    <source>
        <dbReference type="Proteomes" id="UP000585437"/>
    </source>
</evidence>
<reference evidence="2 3" key="1">
    <citation type="submission" date="2020-08" db="EMBL/GenBank/DDBJ databases">
        <title>The Agave Microbiome: Exploring the role of microbial communities in plant adaptations to desert environments.</title>
        <authorList>
            <person name="Partida-Martinez L.P."/>
        </authorList>
    </citation>
    <scope>NUCLEOTIDE SEQUENCE [LARGE SCALE GENOMIC DNA]</scope>
    <source>
        <strain evidence="2 3">AS3.12</strain>
    </source>
</reference>
<sequence length="110" mass="12412">MAAPDLILAECDNIFWKKVRRRELSLPEARFAALMIEGSDLQLREMLPIWLAAIELAVRIDHPAYDCLYLALAQREGLQFVTADESLVRKLGQSTDRAVRKLAVPLSSFA</sequence>
<dbReference type="Gene3D" id="3.40.50.1010">
    <property type="entry name" value="5'-nuclease"/>
    <property type="match status" value="1"/>
</dbReference>
<evidence type="ECO:0000256" key="1">
    <source>
        <dbReference type="ARBA" id="ARBA00022842"/>
    </source>
</evidence>
<dbReference type="EMBL" id="JACHBU010000004">
    <property type="protein sequence ID" value="MBB6509125.1"/>
    <property type="molecule type" value="Genomic_DNA"/>
</dbReference>
<organism evidence="2 3">
    <name type="scientific">Rhizobium soli</name>
    <dbReference type="NCBI Taxonomy" id="424798"/>
    <lineage>
        <taxon>Bacteria</taxon>
        <taxon>Pseudomonadati</taxon>
        <taxon>Pseudomonadota</taxon>
        <taxon>Alphaproteobacteria</taxon>
        <taxon>Hyphomicrobiales</taxon>
        <taxon>Rhizobiaceae</taxon>
        <taxon>Rhizobium/Agrobacterium group</taxon>
        <taxon>Rhizobium</taxon>
    </lineage>
</organism>
<keyword evidence="1" id="KW-0460">Magnesium</keyword>
<proteinExistence type="predicted"/>
<dbReference type="CDD" id="cd09873">
    <property type="entry name" value="PIN_Pae0151-like"/>
    <property type="match status" value="1"/>
</dbReference>
<keyword evidence="3" id="KW-1185">Reference proteome</keyword>
<dbReference type="Proteomes" id="UP000585437">
    <property type="component" value="Unassembled WGS sequence"/>
</dbReference>